<dbReference type="InterPro" id="IPR024002">
    <property type="entry name" value="For/NO2_transpt_CS"/>
</dbReference>
<keyword evidence="3 7" id="KW-1133">Transmembrane helix</keyword>
<evidence type="ECO:0000256" key="5">
    <source>
        <dbReference type="ARBA" id="ARBA00049660"/>
    </source>
</evidence>
<evidence type="ECO:0000256" key="2">
    <source>
        <dbReference type="ARBA" id="ARBA00022692"/>
    </source>
</evidence>
<feature type="transmembrane region" description="Helical" evidence="7">
    <location>
        <begin position="166"/>
        <end position="185"/>
    </location>
</feature>
<keyword evidence="2 7" id="KW-0812">Transmembrane</keyword>
<dbReference type="STRING" id="89524.SAMN05444370_10523"/>
<gene>
    <name evidence="8" type="ORF">SAMN05444370_10523</name>
</gene>
<feature type="transmembrane region" description="Helical" evidence="7">
    <location>
        <begin position="44"/>
        <end position="68"/>
    </location>
</feature>
<dbReference type="PROSITE" id="PS01005">
    <property type="entry name" value="FORMATE_NITRITE_TP_1"/>
    <property type="match status" value="1"/>
</dbReference>
<dbReference type="PROSITE" id="PS01006">
    <property type="entry name" value="FORMATE_NITRITE_TP_2"/>
    <property type="match status" value="1"/>
</dbReference>
<feature type="region of interest" description="Disordered" evidence="6">
    <location>
        <begin position="272"/>
        <end position="308"/>
    </location>
</feature>
<evidence type="ECO:0000313" key="8">
    <source>
        <dbReference type="EMBL" id="SEA43156.1"/>
    </source>
</evidence>
<feature type="transmembrane region" description="Helical" evidence="7">
    <location>
        <begin position="80"/>
        <end position="109"/>
    </location>
</feature>
<dbReference type="InterPro" id="IPR023271">
    <property type="entry name" value="Aquaporin-like"/>
</dbReference>
<feature type="compositionally biased region" description="Low complexity" evidence="6">
    <location>
        <begin position="272"/>
        <end position="285"/>
    </location>
</feature>
<evidence type="ECO:0000256" key="1">
    <source>
        <dbReference type="ARBA" id="ARBA00004141"/>
    </source>
</evidence>
<dbReference type="InterPro" id="IPR000292">
    <property type="entry name" value="For/NO2_transpt"/>
</dbReference>
<reference evidence="8 9" key="1">
    <citation type="submission" date="2016-10" db="EMBL/GenBank/DDBJ databases">
        <authorList>
            <person name="de Groot N.N."/>
        </authorList>
    </citation>
    <scope>NUCLEOTIDE SEQUENCE [LARGE SCALE GENOMIC DNA]</scope>
    <source>
        <strain evidence="8 9">DSM 15345</strain>
    </source>
</reference>
<evidence type="ECO:0000256" key="7">
    <source>
        <dbReference type="SAM" id="Phobius"/>
    </source>
</evidence>
<dbReference type="PANTHER" id="PTHR30520:SF6">
    <property type="entry name" value="FORMATE_NITRATE FAMILY TRANSPORTER (EUROFUNG)"/>
    <property type="match status" value="1"/>
</dbReference>
<keyword evidence="9" id="KW-1185">Reference proteome</keyword>
<feature type="transmembrane region" description="Helical" evidence="7">
    <location>
        <begin position="121"/>
        <end position="146"/>
    </location>
</feature>
<organism evidence="8 9">
    <name type="scientific">Rubrimonas cliftonensis</name>
    <dbReference type="NCBI Taxonomy" id="89524"/>
    <lineage>
        <taxon>Bacteria</taxon>
        <taxon>Pseudomonadati</taxon>
        <taxon>Pseudomonadota</taxon>
        <taxon>Alphaproteobacteria</taxon>
        <taxon>Rhodobacterales</taxon>
        <taxon>Paracoccaceae</taxon>
        <taxon>Rubrimonas</taxon>
    </lineage>
</organism>
<sequence>MVDSDRNATAPQGAQETMLTPSQIGDALVASCVAKASASARATFALGVLGGAFIAFGGAFFTAVMVGAEPGLGAARMLGGLVFSLGLALVLVAGAELFTGNAMMLLAVWRGAMGVLPMLRNWGLVLAGNAAGALAVVALMSAGGLFSGGHGAVAAAIAEGKFAEPTSVALARGVMCNVLVCLAVWMSLATRNATGKVVAVALPVAAFITIGFEHSVANLYLLPAGLVSGAAGGLPDLMGNLPAVLLGNLVGAGLVAGLYAWALDPSPAPASGRRPAAQAIPQARPGMPSLAAPRPAPVAKAEPTAARH</sequence>
<evidence type="ECO:0000256" key="3">
    <source>
        <dbReference type="ARBA" id="ARBA00022989"/>
    </source>
</evidence>
<keyword evidence="4 7" id="KW-0472">Membrane</keyword>
<dbReference type="EMBL" id="FNQM01000005">
    <property type="protein sequence ID" value="SEA43156.1"/>
    <property type="molecule type" value="Genomic_DNA"/>
</dbReference>
<dbReference type="PANTHER" id="PTHR30520">
    <property type="entry name" value="FORMATE TRANSPORTER-RELATED"/>
    <property type="match status" value="1"/>
</dbReference>
<protein>
    <submittedName>
        <fullName evidence="8">Formate/nitrite transporter</fullName>
    </submittedName>
</protein>
<proteinExistence type="inferred from homology"/>
<evidence type="ECO:0000256" key="6">
    <source>
        <dbReference type="SAM" id="MobiDB-lite"/>
    </source>
</evidence>
<dbReference type="Proteomes" id="UP000198703">
    <property type="component" value="Unassembled WGS sequence"/>
</dbReference>
<evidence type="ECO:0000256" key="4">
    <source>
        <dbReference type="ARBA" id="ARBA00023136"/>
    </source>
</evidence>
<feature type="transmembrane region" description="Helical" evidence="7">
    <location>
        <begin position="197"/>
        <end position="221"/>
    </location>
</feature>
<accession>A0A1H4B4Z4</accession>
<dbReference type="Pfam" id="PF01226">
    <property type="entry name" value="Form_Nir_trans"/>
    <property type="match status" value="1"/>
</dbReference>
<feature type="transmembrane region" description="Helical" evidence="7">
    <location>
        <begin position="241"/>
        <end position="263"/>
    </location>
</feature>
<dbReference type="GO" id="GO:0015499">
    <property type="term" value="F:formate transmembrane transporter activity"/>
    <property type="evidence" value="ECO:0007669"/>
    <property type="project" value="TreeGrafter"/>
</dbReference>
<dbReference type="AlphaFoldDB" id="A0A1H4B4Z4"/>
<dbReference type="RefSeq" id="WP_245731000.1">
    <property type="nucleotide sequence ID" value="NZ_FNQM01000005.1"/>
</dbReference>
<dbReference type="Gene3D" id="1.20.1080.10">
    <property type="entry name" value="Glycerol uptake facilitator protein"/>
    <property type="match status" value="1"/>
</dbReference>
<comment type="subcellular location">
    <subcellularLocation>
        <location evidence="1">Membrane</location>
        <topology evidence="1">Multi-pass membrane protein</topology>
    </subcellularLocation>
</comment>
<evidence type="ECO:0000313" key="9">
    <source>
        <dbReference type="Proteomes" id="UP000198703"/>
    </source>
</evidence>
<comment type="similarity">
    <text evidence="5">Belongs to the FNT transporter (TC 1.A.16) family.</text>
</comment>
<name>A0A1H4B4Z4_9RHOB</name>
<dbReference type="GO" id="GO:0005886">
    <property type="term" value="C:plasma membrane"/>
    <property type="evidence" value="ECO:0007669"/>
    <property type="project" value="TreeGrafter"/>
</dbReference>